<dbReference type="AlphaFoldDB" id="A4SB25"/>
<reference evidence="1 2" key="1">
    <citation type="journal article" date="2007" name="Proc. Natl. Acad. Sci. U.S.A.">
        <title>The tiny eukaryote Ostreococcus provides genomic insights into the paradox of plankton speciation.</title>
        <authorList>
            <person name="Palenik B."/>
            <person name="Grimwood J."/>
            <person name="Aerts A."/>
            <person name="Rouze P."/>
            <person name="Salamov A."/>
            <person name="Putnam N."/>
            <person name="Dupont C."/>
            <person name="Jorgensen R."/>
            <person name="Derelle E."/>
            <person name="Rombauts S."/>
            <person name="Zhou K."/>
            <person name="Otillar R."/>
            <person name="Merchant S.S."/>
            <person name="Podell S."/>
            <person name="Gaasterland T."/>
            <person name="Napoli C."/>
            <person name="Gendler K."/>
            <person name="Manuell A."/>
            <person name="Tai V."/>
            <person name="Vallon O."/>
            <person name="Piganeau G."/>
            <person name="Jancek S."/>
            <person name="Heijde M."/>
            <person name="Jabbari K."/>
            <person name="Bowler C."/>
            <person name="Lohr M."/>
            <person name="Robbens S."/>
            <person name="Werner G."/>
            <person name="Dubchak I."/>
            <person name="Pazour G.J."/>
            <person name="Ren Q."/>
            <person name="Paulsen I."/>
            <person name="Delwiche C."/>
            <person name="Schmutz J."/>
            <person name="Rokhsar D."/>
            <person name="Van de Peer Y."/>
            <person name="Moreau H."/>
            <person name="Grigoriev I.V."/>
        </authorList>
    </citation>
    <scope>NUCLEOTIDE SEQUENCE [LARGE SCALE GENOMIC DNA]</scope>
    <source>
        <strain evidence="1 2">CCE9901</strain>
    </source>
</reference>
<dbReference type="Gene3D" id="3.40.1000.10">
    <property type="entry name" value="Mog1/PsbP, alpha/beta/alpha sandwich"/>
    <property type="match status" value="1"/>
</dbReference>
<name>A4SB25_OSTLU</name>
<dbReference type="HOGENOM" id="CLU_1780551_0_0_1"/>
<evidence type="ECO:0000313" key="1">
    <source>
        <dbReference type="EMBL" id="ABP00859.1"/>
    </source>
</evidence>
<organism evidence="1 2">
    <name type="scientific">Ostreococcus lucimarinus (strain CCE9901)</name>
    <dbReference type="NCBI Taxonomy" id="436017"/>
    <lineage>
        <taxon>Eukaryota</taxon>
        <taxon>Viridiplantae</taxon>
        <taxon>Chlorophyta</taxon>
        <taxon>Mamiellophyceae</taxon>
        <taxon>Mamiellales</taxon>
        <taxon>Bathycoccaceae</taxon>
        <taxon>Ostreococcus</taxon>
    </lineage>
</organism>
<proteinExistence type="predicted"/>
<gene>
    <name evidence="1" type="ORF">OSTLU_29463</name>
</gene>
<dbReference type="STRING" id="436017.A4SB25"/>
<dbReference type="EMBL" id="CP000600">
    <property type="protein sequence ID" value="ABP00859.1"/>
    <property type="molecule type" value="Genomic_DNA"/>
</dbReference>
<dbReference type="Proteomes" id="UP000001568">
    <property type="component" value="Chromosome 20"/>
</dbReference>
<dbReference type="GeneID" id="5006600"/>
<dbReference type="eggNOG" id="ENOG502SY88">
    <property type="taxonomic scope" value="Eukaryota"/>
</dbReference>
<dbReference type="RefSeq" id="XP_001422542.1">
    <property type="nucleotide sequence ID" value="XM_001422505.1"/>
</dbReference>
<evidence type="ECO:0000313" key="2">
    <source>
        <dbReference type="Proteomes" id="UP000001568"/>
    </source>
</evidence>
<protein>
    <submittedName>
        <fullName evidence="1">Uncharacterized protein</fullName>
    </submittedName>
</protein>
<dbReference type="KEGG" id="olu:OSTLU_29463"/>
<dbReference type="OrthoDB" id="498732at2759"/>
<sequence length="146" mass="15569">MASSGEDAADAKSVADALTANERAAVEALESFGVIGGVENGRSGTMAFALMDDARVKKGPDGRKYYVFSYETEVCRAKIEEGMGGSKICVGPQGDVLDSIQRRSRVVVTFVGNRVVKLHASAVSSRFDEVEEIMNRAVDSFALNVV</sequence>
<dbReference type="Gramene" id="ABP00859">
    <property type="protein sequence ID" value="ABP00859"/>
    <property type="gene ID" value="OSTLU_29463"/>
</dbReference>
<keyword evidence="2" id="KW-1185">Reference proteome</keyword>
<accession>A4SB25</accession>